<dbReference type="AlphaFoldDB" id="A0AAW0AEB0"/>
<feature type="region of interest" description="Disordered" evidence="1">
    <location>
        <begin position="566"/>
        <end position="607"/>
    </location>
</feature>
<keyword evidence="3" id="KW-1185">Reference proteome</keyword>
<dbReference type="Proteomes" id="UP001362999">
    <property type="component" value="Unassembled WGS sequence"/>
</dbReference>
<feature type="compositionally biased region" description="Polar residues" evidence="1">
    <location>
        <begin position="578"/>
        <end position="589"/>
    </location>
</feature>
<gene>
    <name evidence="2" type="ORF">R3P38DRAFT_3212303</name>
</gene>
<feature type="compositionally biased region" description="Basic and acidic residues" evidence="1">
    <location>
        <begin position="501"/>
        <end position="512"/>
    </location>
</feature>
<reference evidence="2 3" key="1">
    <citation type="journal article" date="2024" name="J Genomics">
        <title>Draft genome sequencing and assembly of Favolaschia claudopus CIRM-BRFM 2984 isolated from oak limbs.</title>
        <authorList>
            <person name="Navarro D."/>
            <person name="Drula E."/>
            <person name="Chaduli D."/>
            <person name="Cazenave R."/>
            <person name="Ahrendt S."/>
            <person name="Wang J."/>
            <person name="Lipzen A."/>
            <person name="Daum C."/>
            <person name="Barry K."/>
            <person name="Grigoriev I.V."/>
            <person name="Favel A."/>
            <person name="Rosso M.N."/>
            <person name="Martin F."/>
        </authorList>
    </citation>
    <scope>NUCLEOTIDE SEQUENCE [LARGE SCALE GENOMIC DNA]</scope>
    <source>
        <strain evidence="2 3">CIRM-BRFM 2984</strain>
    </source>
</reference>
<proteinExistence type="predicted"/>
<evidence type="ECO:0000256" key="1">
    <source>
        <dbReference type="SAM" id="MobiDB-lite"/>
    </source>
</evidence>
<comment type="caution">
    <text evidence="2">The sequence shown here is derived from an EMBL/GenBank/DDBJ whole genome shotgun (WGS) entry which is preliminary data.</text>
</comment>
<sequence>MSDLPRYPNGRVQRLDTQQIDPDDEVSDEWVAINGRCSDIPANAMDYSERTHYQDQYSAMDQFGRYLTIEWADQPDWYDLRVHSRGWIPLAKENDRNRGSWARSTKTHLNVEGPDIDGRWTLAEADRREVEADLRFFRMLMEKVGESPLMDLETHIEVPPLFDYDKLSSLQNSQSEVHEIVMEARRSALEHMGWLAWWTASVPRWNEGLTIEVTRSVMELELSTYKKTGYLFKLGRVYESVNFGLLVKNEVPFYYPWSSLEMMNKRLARLDPRLIEEWYRSNESNEMKELWVEDIPLPFAPFDHATHYDEFLQLKIDPYCRPRKPLPVSDGDGELAFAMIDRQGWRRRGLAFDESPEELHKLYHHVVVQSKSKRKTTVIFQRFHPKPRKEILTADMDVEMEDFPRLNEQVVRERFKCLCAPSYGQKFDNETGVERSETFDEFTPMETISKFEEDRKREMPALALGSHLIYATESPLLNADSNEYDATAYGRTVGPRVTSPHSDHSSERREYDSTEPMAFKTGWARSMARDDWGDGTDLYVENRNGWKLEVTLKERIGERYEDALDNYSVSSEGHDSPRSVSPTRGNTPSERGHISFPIRQSTPPPFRRNPARGEYMVEFMDRRVTWLNEFVDWGRAYTYESCLWRVPFDEGWNPEVLDRGYLIIGEDAEFRLRFQIIANPAIRFPRHVLEVALERGIPFIIGYKRADCDIFRPKSSDDDYSRGVAKAISDGHAKGAKISSSPSIKTMYAEYKRSLGRLGDMPQARSLVLKGGVASWIVRAYLGLGIVKRALKGPSAQVTVFHGGANDTGDDFSIDVTWDEVSEGDYESIHGYIPGPTREQDRYIYPTDEMLEEFSDHYHREWNPFCENTFKRLKAELEMGRGKAMTRGEWKRYFQSSNRGQFAPKVKVGPEVMEEGRQRLKGAIQVESWNKRRIADIAKDIPHQFHTDF</sequence>
<accession>A0AAW0AEB0</accession>
<protein>
    <submittedName>
        <fullName evidence="2">Uncharacterized protein</fullName>
    </submittedName>
</protein>
<feature type="region of interest" description="Disordered" evidence="1">
    <location>
        <begin position="491"/>
        <end position="514"/>
    </location>
</feature>
<dbReference type="EMBL" id="JAWWNJ010000071">
    <property type="protein sequence ID" value="KAK7007321.1"/>
    <property type="molecule type" value="Genomic_DNA"/>
</dbReference>
<organism evidence="2 3">
    <name type="scientific">Favolaschia claudopus</name>
    <dbReference type="NCBI Taxonomy" id="2862362"/>
    <lineage>
        <taxon>Eukaryota</taxon>
        <taxon>Fungi</taxon>
        <taxon>Dikarya</taxon>
        <taxon>Basidiomycota</taxon>
        <taxon>Agaricomycotina</taxon>
        <taxon>Agaricomycetes</taxon>
        <taxon>Agaricomycetidae</taxon>
        <taxon>Agaricales</taxon>
        <taxon>Marasmiineae</taxon>
        <taxon>Mycenaceae</taxon>
        <taxon>Favolaschia</taxon>
    </lineage>
</organism>
<name>A0AAW0AEB0_9AGAR</name>
<evidence type="ECO:0000313" key="2">
    <source>
        <dbReference type="EMBL" id="KAK7007321.1"/>
    </source>
</evidence>
<evidence type="ECO:0000313" key="3">
    <source>
        <dbReference type="Proteomes" id="UP001362999"/>
    </source>
</evidence>